<reference evidence="13" key="1">
    <citation type="journal article" date="2013" name="Nature">
        <title>Pan genome of the phytoplankton Emiliania underpins its global distribution.</title>
        <authorList>
            <person name="Read B.A."/>
            <person name="Kegel J."/>
            <person name="Klute M.J."/>
            <person name="Kuo A."/>
            <person name="Lefebvre S.C."/>
            <person name="Maumus F."/>
            <person name="Mayer C."/>
            <person name="Miller J."/>
            <person name="Monier A."/>
            <person name="Salamov A."/>
            <person name="Young J."/>
            <person name="Aguilar M."/>
            <person name="Claverie J.M."/>
            <person name="Frickenhaus S."/>
            <person name="Gonzalez K."/>
            <person name="Herman E.K."/>
            <person name="Lin Y.C."/>
            <person name="Napier J."/>
            <person name="Ogata H."/>
            <person name="Sarno A.F."/>
            <person name="Shmutz J."/>
            <person name="Schroeder D."/>
            <person name="de Vargas C."/>
            <person name="Verret F."/>
            <person name="von Dassow P."/>
            <person name="Valentin K."/>
            <person name="Van de Peer Y."/>
            <person name="Wheeler G."/>
            <person name="Dacks J.B."/>
            <person name="Delwiche C.F."/>
            <person name="Dyhrman S.T."/>
            <person name="Glockner G."/>
            <person name="John U."/>
            <person name="Richards T."/>
            <person name="Worden A.Z."/>
            <person name="Zhang X."/>
            <person name="Grigoriev I.V."/>
            <person name="Allen A.E."/>
            <person name="Bidle K."/>
            <person name="Borodovsky M."/>
            <person name="Bowler C."/>
            <person name="Brownlee C."/>
            <person name="Cock J.M."/>
            <person name="Elias M."/>
            <person name="Gladyshev V.N."/>
            <person name="Groth M."/>
            <person name="Guda C."/>
            <person name="Hadaegh A."/>
            <person name="Iglesias-Rodriguez M.D."/>
            <person name="Jenkins J."/>
            <person name="Jones B.M."/>
            <person name="Lawson T."/>
            <person name="Leese F."/>
            <person name="Lindquist E."/>
            <person name="Lobanov A."/>
            <person name="Lomsadze A."/>
            <person name="Malik S.B."/>
            <person name="Marsh M.E."/>
            <person name="Mackinder L."/>
            <person name="Mock T."/>
            <person name="Mueller-Roeber B."/>
            <person name="Pagarete A."/>
            <person name="Parker M."/>
            <person name="Probert I."/>
            <person name="Quesneville H."/>
            <person name="Raines C."/>
            <person name="Rensing S.A."/>
            <person name="Riano-Pachon D.M."/>
            <person name="Richier S."/>
            <person name="Rokitta S."/>
            <person name="Shiraiwa Y."/>
            <person name="Soanes D.M."/>
            <person name="van der Giezen M."/>
            <person name="Wahlund T.M."/>
            <person name="Williams B."/>
            <person name="Wilson W."/>
            <person name="Wolfe G."/>
            <person name="Wurch L.L."/>
        </authorList>
    </citation>
    <scope>NUCLEOTIDE SEQUENCE</scope>
</reference>
<dbReference type="PaxDb" id="2903-EOD12141"/>
<evidence type="ECO:0000259" key="11">
    <source>
        <dbReference type="PROSITE" id="PS51846"/>
    </source>
</evidence>
<organism evidence="12 13">
    <name type="scientific">Emiliania huxleyi (strain CCMP1516)</name>
    <dbReference type="NCBI Taxonomy" id="280463"/>
    <lineage>
        <taxon>Eukaryota</taxon>
        <taxon>Haptista</taxon>
        <taxon>Haptophyta</taxon>
        <taxon>Prymnesiophyceae</taxon>
        <taxon>Isochrysidales</taxon>
        <taxon>Noelaerhabdaceae</taxon>
        <taxon>Emiliania</taxon>
    </lineage>
</organism>
<evidence type="ECO:0000256" key="2">
    <source>
        <dbReference type="ARBA" id="ARBA00022692"/>
    </source>
</evidence>
<dbReference type="InterPro" id="IPR036318">
    <property type="entry name" value="FAD-bd_PCMH-like_sf"/>
</dbReference>
<feature type="transmembrane region" description="Helical" evidence="9">
    <location>
        <begin position="67"/>
        <end position="89"/>
    </location>
</feature>
<evidence type="ECO:0000256" key="6">
    <source>
        <dbReference type="ARBA" id="ARBA00023136"/>
    </source>
</evidence>
<comment type="subcellular location">
    <subcellularLocation>
        <location evidence="1">Membrane</location>
        <topology evidence="1">Multi-pass membrane protein</topology>
    </subcellularLocation>
</comment>
<dbReference type="Gene3D" id="3.10.580.10">
    <property type="entry name" value="CBS-domain"/>
    <property type="match status" value="1"/>
</dbReference>
<feature type="transmembrane region" description="Helical" evidence="9">
    <location>
        <begin position="101"/>
        <end position="120"/>
    </location>
</feature>
<feature type="domain" description="CBS" evidence="10">
    <location>
        <begin position="285"/>
        <end position="342"/>
    </location>
</feature>
<keyword evidence="6 8" id="KW-0472">Membrane</keyword>
<evidence type="ECO:0000256" key="1">
    <source>
        <dbReference type="ARBA" id="ARBA00004141"/>
    </source>
</evidence>
<accession>A0A0D3ILK6</accession>
<sequence length="451" mass="48836">MEGGELAGRAALWMLLFSLAAVFAGAETAITTLWPWKVKQLASDEAEEEERTGRPGSRIFEKLQGDITRVLTTVLVGVTICTIYGTALATDVAVQVWGQAGVGYATTLLTLMTLFFGELVPKSLAVANAEAVARATLPLIHWFSFLLYPLGRVMSGGTRLMLSLLGVTASEDGEAVSEPELRMMLLNAKQSGAVELYEKDMIEGVLDLDQATVEQIMQPRVEVVGIEVGDSLRGLLAISQTYKYSRVPVYNGTIDQVVGVALTRELIDYVDRPGADLSTLPASSLMEDIVYVPETMSAMNALKLMRQRRLHMVVVVDEYGGTAGIVTLEDILETLVGKIYDEDDDDEVLEDIDMIVRREDGSYLIDGPAELEAVCKVLGVSLSEEALSEFATLSGFLCHQAGEIPTDGDVLWVDHVRFTIVEADERRILEVEARNVTAPDAGDAAAGAGRA</sequence>
<dbReference type="PANTHER" id="PTHR22777:SF17">
    <property type="entry name" value="UPF0053 PROTEIN SLL0260"/>
    <property type="match status" value="1"/>
</dbReference>
<dbReference type="GeneID" id="17258262"/>
<dbReference type="InterPro" id="IPR005170">
    <property type="entry name" value="Transptr-assoc_dom"/>
</dbReference>
<dbReference type="SUPFAM" id="SSF54631">
    <property type="entry name" value="CBS-domain pair"/>
    <property type="match status" value="1"/>
</dbReference>
<keyword evidence="2 8" id="KW-0812">Transmembrane</keyword>
<evidence type="ECO:0000256" key="3">
    <source>
        <dbReference type="ARBA" id="ARBA00022737"/>
    </source>
</evidence>
<keyword evidence="3" id="KW-0677">Repeat</keyword>
<dbReference type="SMART" id="SM01091">
    <property type="entry name" value="CorC_HlyC"/>
    <property type="match status" value="1"/>
</dbReference>
<dbReference type="AlphaFoldDB" id="A0A0D3ILK6"/>
<dbReference type="FunFam" id="3.10.580.10:FF:000002">
    <property type="entry name" value="Magnesium/cobalt efflux protein CorC"/>
    <property type="match status" value="1"/>
</dbReference>
<evidence type="ECO:0000313" key="12">
    <source>
        <dbReference type="EnsemblProtists" id="EOD12141"/>
    </source>
</evidence>
<dbReference type="Pfam" id="PF03471">
    <property type="entry name" value="CorC_HlyC"/>
    <property type="match status" value="1"/>
</dbReference>
<dbReference type="PROSITE" id="PS51846">
    <property type="entry name" value="CNNM"/>
    <property type="match status" value="1"/>
</dbReference>
<dbReference type="PANTHER" id="PTHR22777">
    <property type="entry name" value="HEMOLYSIN-RELATED"/>
    <property type="match status" value="1"/>
</dbReference>
<dbReference type="Gene3D" id="3.30.465.10">
    <property type="match status" value="1"/>
</dbReference>
<dbReference type="GO" id="GO:0016020">
    <property type="term" value="C:membrane"/>
    <property type="evidence" value="ECO:0007669"/>
    <property type="project" value="UniProtKB-SubCell"/>
</dbReference>
<feature type="domain" description="CNNM transmembrane" evidence="11">
    <location>
        <begin position="2"/>
        <end position="198"/>
    </location>
</feature>
<dbReference type="InterPro" id="IPR000644">
    <property type="entry name" value="CBS_dom"/>
</dbReference>
<feature type="transmembrane region" description="Helical" evidence="9">
    <location>
        <begin position="12"/>
        <end position="34"/>
    </location>
</feature>
<dbReference type="STRING" id="2903.R1DMU2"/>
<dbReference type="EnsemblProtists" id="EOD12141">
    <property type="protein sequence ID" value="EOD12141"/>
    <property type="gene ID" value="EMIHUDRAFT_464911"/>
</dbReference>
<protein>
    <recommendedName>
        <fullName evidence="14">HlyC/CorC family transporter</fullName>
    </recommendedName>
</protein>
<dbReference type="eggNOG" id="KOG2118">
    <property type="taxonomic scope" value="Eukaryota"/>
</dbReference>
<dbReference type="Pfam" id="PF01595">
    <property type="entry name" value="CNNM"/>
    <property type="match status" value="1"/>
</dbReference>
<dbReference type="GO" id="GO:0050660">
    <property type="term" value="F:flavin adenine dinucleotide binding"/>
    <property type="evidence" value="ECO:0007669"/>
    <property type="project" value="InterPro"/>
</dbReference>
<dbReference type="InterPro" id="IPR016169">
    <property type="entry name" value="FAD-bd_PCMH_sub2"/>
</dbReference>
<dbReference type="PROSITE" id="PS51371">
    <property type="entry name" value="CBS"/>
    <property type="match status" value="2"/>
</dbReference>
<dbReference type="SMART" id="SM00116">
    <property type="entry name" value="CBS"/>
    <property type="match status" value="2"/>
</dbReference>
<dbReference type="Proteomes" id="UP000013827">
    <property type="component" value="Unassembled WGS sequence"/>
</dbReference>
<keyword evidence="4 8" id="KW-1133">Transmembrane helix</keyword>
<reference evidence="12" key="2">
    <citation type="submission" date="2024-10" db="UniProtKB">
        <authorList>
            <consortium name="EnsemblProtists"/>
        </authorList>
    </citation>
    <scope>IDENTIFICATION</scope>
</reference>
<evidence type="ECO:0000313" key="13">
    <source>
        <dbReference type="Proteomes" id="UP000013827"/>
    </source>
</evidence>
<evidence type="ECO:0000256" key="5">
    <source>
        <dbReference type="ARBA" id="ARBA00023122"/>
    </source>
</evidence>
<dbReference type="HOGENOM" id="CLU_015237_4_1_1"/>
<evidence type="ECO:0000259" key="10">
    <source>
        <dbReference type="PROSITE" id="PS51371"/>
    </source>
</evidence>
<dbReference type="KEGG" id="ehx:EMIHUDRAFT_464911"/>
<dbReference type="InterPro" id="IPR046342">
    <property type="entry name" value="CBS_dom_sf"/>
</dbReference>
<dbReference type="CDD" id="cd04590">
    <property type="entry name" value="CBS_pair_CorC_HlyC_assoc"/>
    <property type="match status" value="1"/>
</dbReference>
<name>A0A0D3ILK6_EMIH1</name>
<evidence type="ECO:0000256" key="7">
    <source>
        <dbReference type="PROSITE-ProRule" id="PRU00703"/>
    </source>
</evidence>
<proteinExistence type="predicted"/>
<dbReference type="InterPro" id="IPR002550">
    <property type="entry name" value="CNNM"/>
</dbReference>
<evidence type="ECO:0000256" key="9">
    <source>
        <dbReference type="SAM" id="Phobius"/>
    </source>
</evidence>
<keyword evidence="5 7" id="KW-0129">CBS domain</keyword>
<feature type="domain" description="CBS" evidence="10">
    <location>
        <begin position="217"/>
        <end position="277"/>
    </location>
</feature>
<dbReference type="Pfam" id="PF00571">
    <property type="entry name" value="CBS"/>
    <property type="match status" value="1"/>
</dbReference>
<evidence type="ECO:0000256" key="8">
    <source>
        <dbReference type="PROSITE-ProRule" id="PRU01193"/>
    </source>
</evidence>
<dbReference type="OMA" id="TIGRQHP"/>
<dbReference type="SUPFAM" id="SSF56176">
    <property type="entry name" value="FAD-binding/transporter-associated domain-like"/>
    <property type="match status" value="1"/>
</dbReference>
<keyword evidence="13" id="KW-1185">Reference proteome</keyword>
<dbReference type="InterPro" id="IPR044751">
    <property type="entry name" value="Ion_transp-like_CBS"/>
</dbReference>
<evidence type="ECO:0000256" key="4">
    <source>
        <dbReference type="ARBA" id="ARBA00022989"/>
    </source>
</evidence>
<dbReference type="RefSeq" id="XP_005764570.1">
    <property type="nucleotide sequence ID" value="XM_005764513.1"/>
</dbReference>
<evidence type="ECO:0008006" key="14">
    <source>
        <dbReference type="Google" id="ProtNLM"/>
    </source>
</evidence>